<organism evidence="2 3">
    <name type="scientific">Adiantum capillus-veneris</name>
    <name type="common">Maidenhair fern</name>
    <dbReference type="NCBI Taxonomy" id="13818"/>
    <lineage>
        <taxon>Eukaryota</taxon>
        <taxon>Viridiplantae</taxon>
        <taxon>Streptophyta</taxon>
        <taxon>Embryophyta</taxon>
        <taxon>Tracheophyta</taxon>
        <taxon>Polypodiopsida</taxon>
        <taxon>Polypodiidae</taxon>
        <taxon>Polypodiales</taxon>
        <taxon>Pteridineae</taxon>
        <taxon>Pteridaceae</taxon>
        <taxon>Vittarioideae</taxon>
        <taxon>Adiantum</taxon>
    </lineage>
</organism>
<dbReference type="AlphaFoldDB" id="A0A9D4VCB4"/>
<comment type="caution">
    <text evidence="2">The sequence shown here is derived from an EMBL/GenBank/DDBJ whole genome shotgun (WGS) entry which is preliminary data.</text>
</comment>
<dbReference type="Proteomes" id="UP000886520">
    <property type="component" value="Chromosome 3"/>
</dbReference>
<feature type="compositionally biased region" description="Low complexity" evidence="1">
    <location>
        <begin position="238"/>
        <end position="259"/>
    </location>
</feature>
<gene>
    <name evidence="2" type="ORF">GOP47_0003366</name>
</gene>
<feature type="compositionally biased region" description="Low complexity" evidence="1">
    <location>
        <begin position="121"/>
        <end position="146"/>
    </location>
</feature>
<name>A0A9D4VCB4_ADICA</name>
<evidence type="ECO:0000313" key="2">
    <source>
        <dbReference type="EMBL" id="KAI5083623.1"/>
    </source>
</evidence>
<feature type="compositionally biased region" description="Basic and acidic residues" evidence="1">
    <location>
        <begin position="63"/>
        <end position="85"/>
    </location>
</feature>
<evidence type="ECO:0000256" key="1">
    <source>
        <dbReference type="SAM" id="MobiDB-lite"/>
    </source>
</evidence>
<feature type="compositionally biased region" description="Low complexity" evidence="1">
    <location>
        <begin position="163"/>
        <end position="197"/>
    </location>
</feature>
<sequence length="383" mass="40532">MENFSDVTAAPAASSTSGSSTGGSRRSSSSTSGSRHSSSSISDHWDEVELDMYTPPSAQLATHSDDESMTSEDREMARLVDETYARMHSSPARRPPSPAPAPASHANSSCSRSHGPSRMHSSPSPSAGARRPLAPSAPASQSNSSCSRRHGSPISQSSRMHTSPSPSAASKRPPARAPASPSRLHSSPSPSAGARRSPAPPAPASHSASSGSRRHGSPISEPSDRAKRIRSSPAGSFSNSARPDSRRSASPAPSGSDSSEATWPFDVTPFVQPFLARPSGFDLALPFEISPSVRPFQVVQPRPIAQGNEFNNLVGPFPVCRNAHPPQPSLANGMYVSPTSWPPARRRACLNCPIHCPGPRSPRSSPRTILPWPYPNSVFYPYR</sequence>
<accession>A0A9D4VCB4</accession>
<evidence type="ECO:0000313" key="3">
    <source>
        <dbReference type="Proteomes" id="UP000886520"/>
    </source>
</evidence>
<dbReference type="EMBL" id="JABFUD020000002">
    <property type="protein sequence ID" value="KAI5083623.1"/>
    <property type="molecule type" value="Genomic_DNA"/>
</dbReference>
<keyword evidence="3" id="KW-1185">Reference proteome</keyword>
<feature type="compositionally biased region" description="Low complexity" evidence="1">
    <location>
        <begin position="14"/>
        <end position="42"/>
    </location>
</feature>
<protein>
    <submittedName>
        <fullName evidence="2">Uncharacterized protein</fullName>
    </submittedName>
</protein>
<reference evidence="2" key="1">
    <citation type="submission" date="2021-01" db="EMBL/GenBank/DDBJ databases">
        <title>Adiantum capillus-veneris genome.</title>
        <authorList>
            <person name="Fang Y."/>
            <person name="Liao Q."/>
        </authorList>
    </citation>
    <scope>NUCLEOTIDE SEQUENCE</scope>
    <source>
        <strain evidence="2">H3</strain>
        <tissue evidence="2">Leaf</tissue>
    </source>
</reference>
<feature type="region of interest" description="Disordered" evidence="1">
    <location>
        <begin position="1"/>
        <end position="262"/>
    </location>
</feature>
<proteinExistence type="predicted"/>
<feature type="compositionally biased region" description="Polar residues" evidence="1">
    <location>
        <begin position="153"/>
        <end position="162"/>
    </location>
</feature>